<feature type="transmembrane region" description="Helical" evidence="1">
    <location>
        <begin position="78"/>
        <end position="98"/>
    </location>
</feature>
<feature type="transmembrane region" description="Helical" evidence="1">
    <location>
        <begin position="271"/>
        <end position="291"/>
    </location>
</feature>
<feature type="transmembrane region" description="Helical" evidence="1">
    <location>
        <begin position="336"/>
        <end position="353"/>
    </location>
</feature>
<feature type="transmembrane region" description="Helical" evidence="1">
    <location>
        <begin position="311"/>
        <end position="329"/>
    </location>
</feature>
<comment type="caution">
    <text evidence="2">The sequence shown here is derived from an EMBL/GenBank/DDBJ whole genome shotgun (WGS) entry which is preliminary data.</text>
</comment>
<accession>A0A846MPR2</accession>
<dbReference type="RefSeq" id="WP_166918761.1">
    <property type="nucleotide sequence ID" value="NZ_JAASRN010000001.1"/>
</dbReference>
<feature type="transmembrane region" description="Helical" evidence="1">
    <location>
        <begin position="48"/>
        <end position="66"/>
    </location>
</feature>
<protein>
    <submittedName>
        <fullName evidence="2">Uncharacterized protein</fullName>
    </submittedName>
</protein>
<feature type="transmembrane region" description="Helical" evidence="1">
    <location>
        <begin position="104"/>
        <end position="124"/>
    </location>
</feature>
<dbReference type="Proteomes" id="UP000537126">
    <property type="component" value="Unassembled WGS sequence"/>
</dbReference>
<evidence type="ECO:0000313" key="2">
    <source>
        <dbReference type="EMBL" id="NIK73534.1"/>
    </source>
</evidence>
<keyword evidence="1" id="KW-1133">Transmembrane helix</keyword>
<feature type="transmembrane region" description="Helical" evidence="1">
    <location>
        <begin position="373"/>
        <end position="394"/>
    </location>
</feature>
<feature type="transmembrane region" description="Helical" evidence="1">
    <location>
        <begin position="241"/>
        <end position="259"/>
    </location>
</feature>
<keyword evidence="1" id="KW-0812">Transmembrane</keyword>
<feature type="transmembrane region" description="Helical" evidence="1">
    <location>
        <begin position="208"/>
        <end position="229"/>
    </location>
</feature>
<feature type="transmembrane region" description="Helical" evidence="1">
    <location>
        <begin position="179"/>
        <end position="196"/>
    </location>
</feature>
<evidence type="ECO:0000256" key="1">
    <source>
        <dbReference type="SAM" id="Phobius"/>
    </source>
</evidence>
<dbReference type="AlphaFoldDB" id="A0A846MPR2"/>
<feature type="transmembrane region" description="Helical" evidence="1">
    <location>
        <begin position="136"/>
        <end position="159"/>
    </location>
</feature>
<keyword evidence="3" id="KW-1185">Reference proteome</keyword>
<evidence type="ECO:0000313" key="3">
    <source>
        <dbReference type="Proteomes" id="UP000537126"/>
    </source>
</evidence>
<feature type="transmembrane region" description="Helical" evidence="1">
    <location>
        <begin position="7"/>
        <end position="28"/>
    </location>
</feature>
<proteinExistence type="predicted"/>
<organism evidence="2 3">
    <name type="scientific">Thermonema lapsum</name>
    <dbReference type="NCBI Taxonomy" id="28195"/>
    <lineage>
        <taxon>Bacteria</taxon>
        <taxon>Pseudomonadati</taxon>
        <taxon>Bacteroidota</taxon>
        <taxon>Cytophagia</taxon>
        <taxon>Cytophagales</taxon>
        <taxon>Thermonemataceae</taxon>
        <taxon>Thermonema</taxon>
    </lineage>
</organism>
<keyword evidence="1" id="KW-0472">Membrane</keyword>
<name>A0A846MPR2_9BACT</name>
<gene>
    <name evidence="2" type="ORF">FHS56_001020</name>
</gene>
<reference evidence="2 3" key="1">
    <citation type="submission" date="2020-03" db="EMBL/GenBank/DDBJ databases">
        <title>Genomic Encyclopedia of Type Strains, Phase IV (KMG-IV): sequencing the most valuable type-strain genomes for metagenomic binning, comparative biology and taxonomic classification.</title>
        <authorList>
            <person name="Goeker M."/>
        </authorList>
    </citation>
    <scope>NUCLEOTIDE SEQUENCE [LARGE SCALE GENOMIC DNA]</scope>
    <source>
        <strain evidence="2 3">DSM 5718</strain>
    </source>
</reference>
<sequence length="399" mass="45578">MSFFQKAWRLSSGVLVIAALLGVVLRLYPFYSFGLTYKHLLHTHSHVAVLGWLFAGFYLFMVWLFVPSEAQAPFRRLFYGMQWAVAGMLCTFPVQGYGPLSIPFSTLHILLSYAAIYGLVPFIGKSKQAAVLRHGSLLALAFHLLATLGTWALAIVMAKKLKHTPAYELAIKWYLHFEFQGWFFVAAFVVAAYFLLRRGITLPGWKMALFLWTFATLCGYILYPAWHGIYSPTLQMLRRAGLLAELAITFWWIWCLLPHYACTARATPHRIAMLTALATFVGRQFMVALLWQESIAMHSFAYRAAVIGFLHWMHLGIFTQVLWAWGAFLFSPRYHYFYAGFFCFLAGFLLQELDLFMQAIPLIGQKGVFLSPWWLFIAACFLTCGSSLLLFSFFSRASK</sequence>
<dbReference type="EMBL" id="JAASRN010000001">
    <property type="protein sequence ID" value="NIK73534.1"/>
    <property type="molecule type" value="Genomic_DNA"/>
</dbReference>